<keyword evidence="6" id="KW-0804">Transcription</keyword>
<dbReference type="PROSITE" id="PS51755">
    <property type="entry name" value="OMPR_PHOB"/>
    <property type="match status" value="1"/>
</dbReference>
<accession>A0ABQ5N9I7</accession>
<dbReference type="Gene3D" id="1.10.10.10">
    <property type="entry name" value="Winged helix-like DNA-binding domain superfamily/Winged helix DNA-binding domain"/>
    <property type="match status" value="1"/>
</dbReference>
<dbReference type="EMBL" id="BRXR01000001">
    <property type="protein sequence ID" value="GLC31764.1"/>
    <property type="molecule type" value="Genomic_DNA"/>
</dbReference>
<evidence type="ECO:0000256" key="7">
    <source>
        <dbReference type="ARBA" id="ARBA00024867"/>
    </source>
</evidence>
<dbReference type="PROSITE" id="PS50110">
    <property type="entry name" value="RESPONSE_REGULATORY"/>
    <property type="match status" value="1"/>
</dbReference>
<keyword evidence="4" id="KW-0805">Transcription regulation</keyword>
<dbReference type="InterPro" id="IPR001789">
    <property type="entry name" value="Sig_transdc_resp-reg_receiver"/>
</dbReference>
<keyword evidence="3" id="KW-0902">Two-component regulatory system</keyword>
<dbReference type="Gene3D" id="6.10.250.690">
    <property type="match status" value="1"/>
</dbReference>
<evidence type="ECO:0000259" key="10">
    <source>
        <dbReference type="PROSITE" id="PS50110"/>
    </source>
</evidence>
<feature type="modified residue" description="4-aspartylphosphate" evidence="8">
    <location>
        <position position="52"/>
    </location>
</feature>
<dbReference type="PANTHER" id="PTHR48111:SF40">
    <property type="entry name" value="PHOSPHATE REGULON TRANSCRIPTIONAL REGULATORY PROTEIN PHOB"/>
    <property type="match status" value="1"/>
</dbReference>
<dbReference type="SMART" id="SM00448">
    <property type="entry name" value="REC"/>
    <property type="match status" value="1"/>
</dbReference>
<dbReference type="CDD" id="cd00383">
    <property type="entry name" value="trans_reg_C"/>
    <property type="match status" value="1"/>
</dbReference>
<feature type="DNA-binding region" description="OmpR/PhoB-type" evidence="9">
    <location>
        <begin position="126"/>
        <end position="221"/>
    </location>
</feature>
<evidence type="ECO:0000256" key="5">
    <source>
        <dbReference type="ARBA" id="ARBA00023125"/>
    </source>
</evidence>
<organism evidence="12 13">
    <name type="scientific">Clostridium omnivorum</name>
    <dbReference type="NCBI Taxonomy" id="1604902"/>
    <lineage>
        <taxon>Bacteria</taxon>
        <taxon>Bacillati</taxon>
        <taxon>Bacillota</taxon>
        <taxon>Clostridia</taxon>
        <taxon>Eubacteriales</taxon>
        <taxon>Clostridiaceae</taxon>
        <taxon>Clostridium</taxon>
    </lineage>
</organism>
<dbReference type="GO" id="GO:0003677">
    <property type="term" value="F:DNA binding"/>
    <property type="evidence" value="ECO:0007669"/>
    <property type="project" value="UniProtKB-KW"/>
</dbReference>
<evidence type="ECO:0000256" key="3">
    <source>
        <dbReference type="ARBA" id="ARBA00023012"/>
    </source>
</evidence>
<evidence type="ECO:0000256" key="9">
    <source>
        <dbReference type="PROSITE-ProRule" id="PRU01091"/>
    </source>
</evidence>
<dbReference type="Gene3D" id="3.40.50.2300">
    <property type="match status" value="1"/>
</dbReference>
<evidence type="ECO:0000256" key="6">
    <source>
        <dbReference type="ARBA" id="ARBA00023163"/>
    </source>
</evidence>
<dbReference type="RefSeq" id="WP_264851090.1">
    <property type="nucleotide sequence ID" value="NZ_BRXR01000001.1"/>
</dbReference>
<dbReference type="InterPro" id="IPR039420">
    <property type="entry name" value="WalR-like"/>
</dbReference>
<dbReference type="SMART" id="SM00862">
    <property type="entry name" value="Trans_reg_C"/>
    <property type="match status" value="1"/>
</dbReference>
<evidence type="ECO:0000256" key="1">
    <source>
        <dbReference type="ARBA" id="ARBA00018672"/>
    </source>
</evidence>
<gene>
    <name evidence="12" type="ORF">bsdE14_31740</name>
</gene>
<feature type="domain" description="OmpR/PhoB-type" evidence="11">
    <location>
        <begin position="126"/>
        <end position="221"/>
    </location>
</feature>
<dbReference type="Pfam" id="PF00486">
    <property type="entry name" value="Trans_reg_C"/>
    <property type="match status" value="1"/>
</dbReference>
<evidence type="ECO:0000313" key="12">
    <source>
        <dbReference type="EMBL" id="GLC31764.1"/>
    </source>
</evidence>
<proteinExistence type="predicted"/>
<sequence>MSKVLIADDEISIATLISDSLEDEGIETIIVGNGREVLLQIEKESFDLIILDIMMPEMDGIEVCRRIRDIVTCPIIFVTAKNRTLDTLVGLEIGADDYIVKPFVVEELVAKVKAHIRRDKRKMKDKALITVGELKIFPENYEVYKKDKRIDLTTREFQLLMYFCSNIGKVLTREQIFDAVWGSDYSDIGTVTVTLKNLRDKIDKENEYLKTVWGVGYKFIKPYGDNL</sequence>
<dbReference type="Proteomes" id="UP001208567">
    <property type="component" value="Unassembled WGS sequence"/>
</dbReference>
<comment type="caution">
    <text evidence="12">The sequence shown here is derived from an EMBL/GenBank/DDBJ whole genome shotgun (WGS) entry which is preliminary data.</text>
</comment>
<reference evidence="12 13" key="1">
    <citation type="journal article" date="2024" name="Int. J. Syst. Evol. Microbiol.">
        <title>Clostridium omnivorum sp. nov., isolated from anoxic soil under the treatment of reductive soil disinfestation.</title>
        <authorList>
            <person name="Ueki A."/>
            <person name="Tonouchi A."/>
            <person name="Kaku N."/>
            <person name="Honma S."/>
            <person name="Ueki K."/>
        </authorList>
    </citation>
    <scope>NUCLEOTIDE SEQUENCE [LARGE SCALE GENOMIC DNA]</scope>
    <source>
        <strain evidence="12 13">E14</strain>
    </source>
</reference>
<dbReference type="InterPro" id="IPR001867">
    <property type="entry name" value="OmpR/PhoB-type_DNA-bd"/>
</dbReference>
<evidence type="ECO:0000256" key="2">
    <source>
        <dbReference type="ARBA" id="ARBA00022553"/>
    </source>
</evidence>
<dbReference type="InterPro" id="IPR011006">
    <property type="entry name" value="CheY-like_superfamily"/>
</dbReference>
<feature type="domain" description="Response regulatory" evidence="10">
    <location>
        <begin position="3"/>
        <end position="116"/>
    </location>
</feature>
<keyword evidence="2 8" id="KW-0597">Phosphoprotein</keyword>
<evidence type="ECO:0000256" key="8">
    <source>
        <dbReference type="PROSITE-ProRule" id="PRU00169"/>
    </source>
</evidence>
<dbReference type="SUPFAM" id="SSF52172">
    <property type="entry name" value="CheY-like"/>
    <property type="match status" value="1"/>
</dbReference>
<evidence type="ECO:0000313" key="13">
    <source>
        <dbReference type="Proteomes" id="UP001208567"/>
    </source>
</evidence>
<name>A0ABQ5N9I7_9CLOT</name>
<keyword evidence="13" id="KW-1185">Reference proteome</keyword>
<dbReference type="PANTHER" id="PTHR48111">
    <property type="entry name" value="REGULATOR OF RPOS"/>
    <property type="match status" value="1"/>
</dbReference>
<protein>
    <recommendedName>
        <fullName evidence="1">Stage 0 sporulation protein A homolog</fullName>
    </recommendedName>
</protein>
<evidence type="ECO:0000256" key="4">
    <source>
        <dbReference type="ARBA" id="ARBA00023015"/>
    </source>
</evidence>
<keyword evidence="5 9" id="KW-0238">DNA-binding</keyword>
<dbReference type="Pfam" id="PF00072">
    <property type="entry name" value="Response_reg"/>
    <property type="match status" value="1"/>
</dbReference>
<dbReference type="CDD" id="cd17574">
    <property type="entry name" value="REC_OmpR"/>
    <property type="match status" value="1"/>
</dbReference>
<dbReference type="InterPro" id="IPR036388">
    <property type="entry name" value="WH-like_DNA-bd_sf"/>
</dbReference>
<evidence type="ECO:0000259" key="11">
    <source>
        <dbReference type="PROSITE" id="PS51755"/>
    </source>
</evidence>
<comment type="function">
    <text evidence="7">May play the central regulatory role in sporulation. It may be an element of the effector pathway responsible for the activation of sporulation genes in response to nutritional stress. Spo0A may act in concert with spo0H (a sigma factor) to control the expression of some genes that are critical to the sporulation process.</text>
</comment>